<gene>
    <name evidence="5" type="ORF">ERJ67_06350</name>
</gene>
<keyword evidence="1" id="KW-0813">Transport</keyword>
<dbReference type="GO" id="GO:0016887">
    <property type="term" value="F:ATP hydrolysis activity"/>
    <property type="evidence" value="ECO:0007669"/>
    <property type="project" value="InterPro"/>
</dbReference>
<dbReference type="InterPro" id="IPR003593">
    <property type="entry name" value="AAA+_ATPase"/>
</dbReference>
<dbReference type="PANTHER" id="PTHR43023:SF3">
    <property type="entry name" value="PROTEIN TRIGALACTOSYLDIACYLGLYCEROL 3, CHLOROPLASTIC"/>
    <property type="match status" value="1"/>
</dbReference>
<sequence length="264" mass="28280">MTSFSSRQYAFSLEKVSLRRGRNLVLDGVDLCLPVGRSLAVVGPSGAGKSSLLRLLAGLLLPTSGTLRLNGEAQTYLRGDQQHPVDVRLVFQSPALLASLSVAENVGFLLRRSRVLSPAEVRERVERALAAVGLHDIADLYPGQLSGGMQKRVSFARAVIDDPEVAGTLPPLLLFDEPTAGLDPVAATRIEDLIVETTQLTRGTSLVVSHVLSTVRRAADTIALLYDGAISWSGSVDAFDSTDNPYVVQFRTGSLQGPMQTMQV</sequence>
<evidence type="ECO:0000256" key="3">
    <source>
        <dbReference type="ARBA" id="ARBA00022840"/>
    </source>
</evidence>
<evidence type="ECO:0000313" key="6">
    <source>
        <dbReference type="Proteomes" id="UP000317990"/>
    </source>
</evidence>
<dbReference type="InterPro" id="IPR017871">
    <property type="entry name" value="ABC_transporter-like_CS"/>
</dbReference>
<accession>A0A524RNE4</accession>
<feature type="domain" description="ABC transporter" evidence="4">
    <location>
        <begin position="11"/>
        <end position="252"/>
    </location>
</feature>
<reference evidence="5 6" key="1">
    <citation type="journal article" date="2019" name="mSystems">
        <title>Life at home and on the roam: Genomic adaptions reflect the dual lifestyle of an intracellular, facultative symbiont.</title>
        <authorList>
            <person name="Burgsdorf I."/>
        </authorList>
    </citation>
    <scope>NUCLEOTIDE SEQUENCE [LARGE SCALE GENOMIC DNA]</scope>
    <source>
        <strain evidence="5">277cV</strain>
    </source>
</reference>
<dbReference type="EMBL" id="SRMO01000065">
    <property type="protein sequence ID" value="TGG92266.1"/>
    <property type="molecule type" value="Genomic_DNA"/>
</dbReference>
<protein>
    <submittedName>
        <fullName evidence="5">ATP-binding cassette domain-containing protein</fullName>
    </submittedName>
</protein>
<evidence type="ECO:0000313" key="5">
    <source>
        <dbReference type="EMBL" id="TGG92266.1"/>
    </source>
</evidence>
<comment type="caution">
    <text evidence="5">The sequence shown here is derived from an EMBL/GenBank/DDBJ whole genome shotgun (WGS) entry which is preliminary data.</text>
</comment>
<name>A0A524RNE4_9CHRO</name>
<dbReference type="GO" id="GO:0005524">
    <property type="term" value="F:ATP binding"/>
    <property type="evidence" value="ECO:0007669"/>
    <property type="project" value="UniProtKB-KW"/>
</dbReference>
<proteinExistence type="predicted"/>
<dbReference type="PROSITE" id="PS00211">
    <property type="entry name" value="ABC_TRANSPORTER_1"/>
    <property type="match status" value="1"/>
</dbReference>
<dbReference type="InterPro" id="IPR003439">
    <property type="entry name" value="ABC_transporter-like_ATP-bd"/>
</dbReference>
<dbReference type="Proteomes" id="UP000317990">
    <property type="component" value="Unassembled WGS sequence"/>
</dbReference>
<dbReference type="SUPFAM" id="SSF52540">
    <property type="entry name" value="P-loop containing nucleoside triphosphate hydrolases"/>
    <property type="match status" value="1"/>
</dbReference>
<evidence type="ECO:0000259" key="4">
    <source>
        <dbReference type="PROSITE" id="PS50893"/>
    </source>
</evidence>
<keyword evidence="2" id="KW-0547">Nucleotide-binding</keyword>
<dbReference type="Pfam" id="PF00005">
    <property type="entry name" value="ABC_tran"/>
    <property type="match status" value="1"/>
</dbReference>
<dbReference type="InterPro" id="IPR027417">
    <property type="entry name" value="P-loop_NTPase"/>
</dbReference>
<dbReference type="Gene3D" id="3.40.50.300">
    <property type="entry name" value="P-loop containing nucleotide triphosphate hydrolases"/>
    <property type="match status" value="1"/>
</dbReference>
<dbReference type="SMART" id="SM00382">
    <property type="entry name" value="AAA"/>
    <property type="match status" value="1"/>
</dbReference>
<evidence type="ECO:0000256" key="2">
    <source>
        <dbReference type="ARBA" id="ARBA00022741"/>
    </source>
</evidence>
<dbReference type="AlphaFoldDB" id="A0A524RNE4"/>
<dbReference type="PANTHER" id="PTHR43023">
    <property type="entry name" value="PROTEIN TRIGALACTOSYLDIACYLGLYCEROL 3, CHLOROPLASTIC"/>
    <property type="match status" value="1"/>
</dbReference>
<organism evidence="5 6">
    <name type="scientific">Aphanocapsa feldmannii 277cV</name>
    <dbReference type="NCBI Taxonomy" id="2507553"/>
    <lineage>
        <taxon>Bacteria</taxon>
        <taxon>Bacillati</taxon>
        <taxon>Cyanobacteriota</taxon>
        <taxon>Cyanophyceae</taxon>
        <taxon>Oscillatoriophycideae</taxon>
        <taxon>Chroococcales</taxon>
        <taxon>Microcystaceae</taxon>
        <taxon>Aphanocapsa</taxon>
    </lineage>
</organism>
<evidence type="ECO:0000256" key="1">
    <source>
        <dbReference type="ARBA" id="ARBA00022448"/>
    </source>
</evidence>
<keyword evidence="3 5" id="KW-0067">ATP-binding</keyword>
<dbReference type="PROSITE" id="PS50893">
    <property type="entry name" value="ABC_TRANSPORTER_2"/>
    <property type="match status" value="1"/>
</dbReference>